<evidence type="ECO:0000313" key="2">
    <source>
        <dbReference type="Proteomes" id="UP000299102"/>
    </source>
</evidence>
<name>A0A4C1YIY0_EUMVA</name>
<gene>
    <name evidence="1" type="ORF">EVAR_46946_1</name>
</gene>
<reference evidence="1 2" key="1">
    <citation type="journal article" date="2019" name="Commun. Biol.">
        <title>The bagworm genome reveals a unique fibroin gene that provides high tensile strength.</title>
        <authorList>
            <person name="Kono N."/>
            <person name="Nakamura H."/>
            <person name="Ohtoshi R."/>
            <person name="Tomita M."/>
            <person name="Numata K."/>
            <person name="Arakawa K."/>
        </authorList>
    </citation>
    <scope>NUCLEOTIDE SEQUENCE [LARGE SCALE GENOMIC DNA]</scope>
</reference>
<dbReference type="AlphaFoldDB" id="A0A4C1YIY0"/>
<evidence type="ECO:0000313" key="1">
    <source>
        <dbReference type="EMBL" id="GBP76078.1"/>
    </source>
</evidence>
<keyword evidence="2" id="KW-1185">Reference proteome</keyword>
<dbReference type="EMBL" id="BGZK01001275">
    <property type="protein sequence ID" value="GBP76078.1"/>
    <property type="molecule type" value="Genomic_DNA"/>
</dbReference>
<organism evidence="1 2">
    <name type="scientific">Eumeta variegata</name>
    <name type="common">Bagworm moth</name>
    <name type="synonym">Eumeta japonica</name>
    <dbReference type="NCBI Taxonomy" id="151549"/>
    <lineage>
        <taxon>Eukaryota</taxon>
        <taxon>Metazoa</taxon>
        <taxon>Ecdysozoa</taxon>
        <taxon>Arthropoda</taxon>
        <taxon>Hexapoda</taxon>
        <taxon>Insecta</taxon>
        <taxon>Pterygota</taxon>
        <taxon>Neoptera</taxon>
        <taxon>Endopterygota</taxon>
        <taxon>Lepidoptera</taxon>
        <taxon>Glossata</taxon>
        <taxon>Ditrysia</taxon>
        <taxon>Tineoidea</taxon>
        <taxon>Psychidae</taxon>
        <taxon>Oiketicinae</taxon>
        <taxon>Eumeta</taxon>
    </lineage>
</organism>
<protein>
    <submittedName>
        <fullName evidence="1">Uncharacterized protein</fullName>
    </submittedName>
</protein>
<proteinExistence type="predicted"/>
<accession>A0A4C1YIY0</accession>
<dbReference type="Proteomes" id="UP000299102">
    <property type="component" value="Unassembled WGS sequence"/>
</dbReference>
<sequence length="134" mass="15630">MKLPITTYDVRERDKFIALQIRAGNPVRRASHAHVSLHNGHYLPTVNSDITHLIIIEKMSRVGRGISVKARSRTRISNSPSSGNGRVWQQVCYFQSKIDLAVRRPELRAPFTWKWEYYNFRFYVSSEDRDKPLA</sequence>
<comment type="caution">
    <text evidence="1">The sequence shown here is derived from an EMBL/GenBank/DDBJ whole genome shotgun (WGS) entry which is preliminary data.</text>
</comment>